<proteinExistence type="predicted"/>
<evidence type="ECO:0000256" key="4">
    <source>
        <dbReference type="ARBA" id="ARBA00023136"/>
    </source>
</evidence>
<dbReference type="Pfam" id="PF03544">
    <property type="entry name" value="TonB_C"/>
    <property type="match status" value="1"/>
</dbReference>
<evidence type="ECO:0000259" key="7">
    <source>
        <dbReference type="Pfam" id="PF03544"/>
    </source>
</evidence>
<dbReference type="EMBL" id="JMIW01000009">
    <property type="protein sequence ID" value="KEO88557.1"/>
    <property type="molecule type" value="Genomic_DNA"/>
</dbReference>
<keyword evidence="6" id="KW-0732">Signal</keyword>
<dbReference type="eggNOG" id="COG0810">
    <property type="taxonomic scope" value="Bacteria"/>
</dbReference>
<sequence length="334" mass="36376">MIDHRSNPNQSLKLCLKAFGMAALACASAPVVAMQQSGEETFVDLGRWVVVQNENARTCELRLTNHPQVVLRYSMADGRAGVLALQRKSGSFFTGMVGDVTWAFDEARFGGYQSGNGYSLSASTSDVEVAFRSARTLYVDHGGNQLARIDLTTSSAGFRLLKQCAEQWRYIPWYRRLAGANTRDLDAPSSRSSSRSSTGTGTVPSAPSRSQPSRQPSSQPSRRGGVAPPLDRPTLLAPVSARPINPAGWIGSDDTLPWPSRGFKSGQGVLRYTLLVNEEGRAEECEVDRSTGSRRFDREACRILMDRARFEPARGSDGSVAKARYTASVRFAGE</sequence>
<evidence type="ECO:0000256" key="1">
    <source>
        <dbReference type="ARBA" id="ARBA00004167"/>
    </source>
</evidence>
<feature type="region of interest" description="Disordered" evidence="5">
    <location>
        <begin position="183"/>
        <end position="237"/>
    </location>
</feature>
<evidence type="ECO:0000256" key="5">
    <source>
        <dbReference type="SAM" id="MobiDB-lite"/>
    </source>
</evidence>
<keyword evidence="3" id="KW-1133">Transmembrane helix</keyword>
<keyword evidence="9" id="KW-1185">Reference proteome</keyword>
<feature type="compositionally biased region" description="Low complexity" evidence="5">
    <location>
        <begin position="189"/>
        <end position="223"/>
    </location>
</feature>
<name>A0A074MSF9_ERYLO</name>
<keyword evidence="2" id="KW-0812">Transmembrane</keyword>
<dbReference type="NCBIfam" id="TIGR01352">
    <property type="entry name" value="tonB_Cterm"/>
    <property type="match status" value="1"/>
</dbReference>
<comment type="caution">
    <text evidence="8">The sequence shown here is derived from an EMBL/GenBank/DDBJ whole genome shotgun (WGS) entry which is preliminary data.</text>
</comment>
<feature type="chain" id="PRO_5001699448" description="TonB C-terminal domain-containing protein" evidence="6">
    <location>
        <begin position="34"/>
        <end position="334"/>
    </location>
</feature>
<dbReference type="AlphaFoldDB" id="A0A074MSF9"/>
<accession>A0A074MSF9</accession>
<dbReference type="STRING" id="1044.EH31_16490"/>
<evidence type="ECO:0000313" key="9">
    <source>
        <dbReference type="Proteomes" id="UP000027647"/>
    </source>
</evidence>
<evidence type="ECO:0000256" key="3">
    <source>
        <dbReference type="ARBA" id="ARBA00022989"/>
    </source>
</evidence>
<organism evidence="8 9">
    <name type="scientific">Erythrobacter longus</name>
    <dbReference type="NCBI Taxonomy" id="1044"/>
    <lineage>
        <taxon>Bacteria</taxon>
        <taxon>Pseudomonadati</taxon>
        <taxon>Pseudomonadota</taxon>
        <taxon>Alphaproteobacteria</taxon>
        <taxon>Sphingomonadales</taxon>
        <taxon>Erythrobacteraceae</taxon>
        <taxon>Erythrobacter/Porphyrobacter group</taxon>
        <taxon>Erythrobacter</taxon>
    </lineage>
</organism>
<dbReference type="Gene3D" id="3.30.1150.10">
    <property type="match status" value="1"/>
</dbReference>
<evidence type="ECO:0000256" key="2">
    <source>
        <dbReference type="ARBA" id="ARBA00022692"/>
    </source>
</evidence>
<dbReference type="GO" id="GO:0055085">
    <property type="term" value="P:transmembrane transport"/>
    <property type="evidence" value="ECO:0007669"/>
    <property type="project" value="InterPro"/>
</dbReference>
<dbReference type="InterPro" id="IPR037682">
    <property type="entry name" value="TonB_C"/>
</dbReference>
<reference evidence="8 9" key="1">
    <citation type="submission" date="2014-04" db="EMBL/GenBank/DDBJ databases">
        <title>A comprehensive comparison of genomes of Erythrobacter spp. strains.</title>
        <authorList>
            <person name="Zheng Q."/>
        </authorList>
    </citation>
    <scope>NUCLEOTIDE SEQUENCE [LARGE SCALE GENOMIC DNA]</scope>
    <source>
        <strain evidence="8 9">DSM 6997</strain>
    </source>
</reference>
<dbReference type="InterPro" id="IPR006260">
    <property type="entry name" value="TonB/TolA_C"/>
</dbReference>
<gene>
    <name evidence="8" type="ORF">EH31_16490</name>
</gene>
<dbReference type="RefSeq" id="WP_034962089.1">
    <property type="nucleotide sequence ID" value="NZ_JMIW01000009.1"/>
</dbReference>
<feature type="domain" description="TonB C-terminal" evidence="7">
    <location>
        <begin position="267"/>
        <end position="331"/>
    </location>
</feature>
<evidence type="ECO:0000256" key="6">
    <source>
        <dbReference type="SAM" id="SignalP"/>
    </source>
</evidence>
<dbReference type="GO" id="GO:0016020">
    <property type="term" value="C:membrane"/>
    <property type="evidence" value="ECO:0007669"/>
    <property type="project" value="UniProtKB-SubCell"/>
</dbReference>
<comment type="subcellular location">
    <subcellularLocation>
        <location evidence="1">Membrane</location>
        <topology evidence="1">Single-pass membrane protein</topology>
    </subcellularLocation>
</comment>
<feature type="signal peptide" evidence="6">
    <location>
        <begin position="1"/>
        <end position="33"/>
    </location>
</feature>
<dbReference type="Proteomes" id="UP000027647">
    <property type="component" value="Unassembled WGS sequence"/>
</dbReference>
<keyword evidence="4" id="KW-0472">Membrane</keyword>
<evidence type="ECO:0000313" key="8">
    <source>
        <dbReference type="EMBL" id="KEO88557.1"/>
    </source>
</evidence>
<dbReference type="SUPFAM" id="SSF74653">
    <property type="entry name" value="TolA/TonB C-terminal domain"/>
    <property type="match status" value="1"/>
</dbReference>
<protein>
    <recommendedName>
        <fullName evidence="7">TonB C-terminal domain-containing protein</fullName>
    </recommendedName>
</protein>